<dbReference type="InterPro" id="IPR058593">
    <property type="entry name" value="ARB_07466-like_C"/>
</dbReference>
<keyword evidence="2" id="KW-0472">Membrane</keyword>
<dbReference type="EMBL" id="BAAANT010000002">
    <property type="protein sequence ID" value="GAA2131286.1"/>
    <property type="molecule type" value="Genomic_DNA"/>
</dbReference>
<organism evidence="4 5">
    <name type="scientific">Kitasatospora kazusensis</name>
    <dbReference type="NCBI Taxonomy" id="407974"/>
    <lineage>
        <taxon>Bacteria</taxon>
        <taxon>Bacillati</taxon>
        <taxon>Actinomycetota</taxon>
        <taxon>Actinomycetes</taxon>
        <taxon>Kitasatosporales</taxon>
        <taxon>Streptomycetaceae</taxon>
        <taxon>Kitasatospora</taxon>
    </lineage>
</organism>
<protein>
    <recommendedName>
        <fullName evidence="3">ARB-07466-like C-terminal domain-containing protein</fullName>
    </recommendedName>
</protein>
<dbReference type="Pfam" id="PF26571">
    <property type="entry name" value="VldE"/>
    <property type="match status" value="1"/>
</dbReference>
<comment type="caution">
    <text evidence="4">The sequence shown here is derived from an EMBL/GenBank/DDBJ whole genome shotgun (WGS) entry which is preliminary data.</text>
</comment>
<keyword evidence="2" id="KW-1133">Transmembrane helix</keyword>
<sequence>MAGSTENGPNGSGYDGHDQPGHDGHDGHEGPGHDGYDRQQEQDGYQEYDESEDYRVRPRRPLRRKVLTGLLVLAVVAAVVLFINRKQLIPLPEGCKVNTTAGQGSLDIAQASNAATITAVTIARGLPERAATIALATAMQESKLRNLAGGDRDSVGLFQQRPSQGWGTAEQIQDPVYATNKFLDSLVRVPGYASLPLTDAAQAVQKSGYPQAYAKHETNATLLASVFTGRSPAALDCVVHEFVAAPAADGTPAADAAAASAAPASAQSPGVADRVRREFGRAVVAAPAAKADKDPRTVLAVTPQAAAGTASGPDAQRQGGWAVAQWAVAHSQELGIGVVAYDGKVWSFDKPGDGWQAKTPAASADQVLITVGAPAKH</sequence>
<evidence type="ECO:0000313" key="5">
    <source>
        <dbReference type="Proteomes" id="UP001422759"/>
    </source>
</evidence>
<feature type="transmembrane region" description="Helical" evidence="2">
    <location>
        <begin position="66"/>
        <end position="83"/>
    </location>
</feature>
<proteinExistence type="predicted"/>
<name>A0ABN2YRX4_9ACTN</name>
<gene>
    <name evidence="4" type="ORF">GCM10009760_04860</name>
</gene>
<reference evidence="4 5" key="1">
    <citation type="journal article" date="2019" name="Int. J. Syst. Evol. Microbiol.">
        <title>The Global Catalogue of Microorganisms (GCM) 10K type strain sequencing project: providing services to taxonomists for standard genome sequencing and annotation.</title>
        <authorList>
            <consortium name="The Broad Institute Genomics Platform"/>
            <consortium name="The Broad Institute Genome Sequencing Center for Infectious Disease"/>
            <person name="Wu L."/>
            <person name="Ma J."/>
        </authorList>
    </citation>
    <scope>NUCLEOTIDE SEQUENCE [LARGE SCALE GENOMIC DNA]</scope>
    <source>
        <strain evidence="4 5">JCM 14560</strain>
    </source>
</reference>
<feature type="region of interest" description="Disordered" evidence="1">
    <location>
        <begin position="1"/>
        <end position="56"/>
    </location>
</feature>
<evidence type="ECO:0000256" key="2">
    <source>
        <dbReference type="SAM" id="Phobius"/>
    </source>
</evidence>
<feature type="domain" description="ARB-07466-like C-terminal" evidence="3">
    <location>
        <begin position="314"/>
        <end position="360"/>
    </location>
</feature>
<feature type="compositionally biased region" description="Basic and acidic residues" evidence="1">
    <location>
        <begin position="15"/>
        <end position="41"/>
    </location>
</feature>
<keyword evidence="2" id="KW-0812">Transmembrane</keyword>
<keyword evidence="5" id="KW-1185">Reference proteome</keyword>
<evidence type="ECO:0000256" key="1">
    <source>
        <dbReference type="SAM" id="MobiDB-lite"/>
    </source>
</evidence>
<accession>A0ABN2YRX4</accession>
<evidence type="ECO:0000259" key="3">
    <source>
        <dbReference type="Pfam" id="PF26571"/>
    </source>
</evidence>
<evidence type="ECO:0000313" key="4">
    <source>
        <dbReference type="EMBL" id="GAA2131286.1"/>
    </source>
</evidence>
<dbReference type="Proteomes" id="UP001422759">
    <property type="component" value="Unassembled WGS sequence"/>
</dbReference>